<organism evidence="11 12">
    <name type="scientific">Atta cephalotes</name>
    <name type="common">Leafcutter ant</name>
    <dbReference type="NCBI Taxonomy" id="12957"/>
    <lineage>
        <taxon>Eukaryota</taxon>
        <taxon>Metazoa</taxon>
        <taxon>Ecdysozoa</taxon>
        <taxon>Arthropoda</taxon>
        <taxon>Hexapoda</taxon>
        <taxon>Insecta</taxon>
        <taxon>Pterygota</taxon>
        <taxon>Neoptera</taxon>
        <taxon>Endopterygota</taxon>
        <taxon>Hymenoptera</taxon>
        <taxon>Apocrita</taxon>
        <taxon>Aculeata</taxon>
        <taxon>Formicoidea</taxon>
        <taxon>Formicidae</taxon>
        <taxon>Myrmicinae</taxon>
        <taxon>Atta</taxon>
    </lineage>
</organism>
<keyword evidence="6 10" id="KW-1133">Transmembrane helix</keyword>
<dbReference type="GO" id="GO:0005886">
    <property type="term" value="C:plasma membrane"/>
    <property type="evidence" value="ECO:0007669"/>
    <property type="project" value="UniProtKB-SubCell"/>
</dbReference>
<evidence type="ECO:0000256" key="2">
    <source>
        <dbReference type="ARBA" id="ARBA00022475"/>
    </source>
</evidence>
<keyword evidence="4 10" id="KW-0812">Transmembrane</keyword>
<keyword evidence="8" id="KW-0675">Receptor</keyword>
<evidence type="ECO:0000256" key="8">
    <source>
        <dbReference type="ARBA" id="ARBA00023170"/>
    </source>
</evidence>
<feature type="transmembrane region" description="Helical" evidence="10">
    <location>
        <begin position="15"/>
        <end position="37"/>
    </location>
</feature>
<evidence type="ECO:0000256" key="1">
    <source>
        <dbReference type="ARBA" id="ARBA00004651"/>
    </source>
</evidence>
<dbReference type="PANTHER" id="PTHR21137:SF35">
    <property type="entry name" value="ODORANT RECEPTOR 19A-RELATED"/>
    <property type="match status" value="1"/>
</dbReference>
<dbReference type="GO" id="GO:0007165">
    <property type="term" value="P:signal transduction"/>
    <property type="evidence" value="ECO:0007669"/>
    <property type="project" value="UniProtKB-KW"/>
</dbReference>
<keyword evidence="9" id="KW-0807">Transducer</keyword>
<keyword evidence="3" id="KW-0716">Sensory transduction</keyword>
<sequence>MYERLYGNVALHQPIALIFQFSGLGVIGIAEVFIYTWPTEHLMYTSKNVAQTAFYILKNNHLIEVWKCLQIIIMRSQKPITMSIPCILPELSLNYFTSYLSTILSYFTTLRVMMDDDNN</sequence>
<reference evidence="11" key="2">
    <citation type="submission" date="2016-04" db="UniProtKB">
        <authorList>
            <consortium name="EnsemblMetazoa"/>
        </authorList>
    </citation>
    <scope>IDENTIFICATION</scope>
</reference>
<keyword evidence="12" id="KW-1185">Reference proteome</keyword>
<evidence type="ECO:0000256" key="7">
    <source>
        <dbReference type="ARBA" id="ARBA00023136"/>
    </source>
</evidence>
<dbReference type="EMBL" id="ADTU01020646">
    <property type="status" value="NOT_ANNOTATED_CDS"/>
    <property type="molecule type" value="Genomic_DNA"/>
</dbReference>
<evidence type="ECO:0000256" key="4">
    <source>
        <dbReference type="ARBA" id="ARBA00022692"/>
    </source>
</evidence>
<dbReference type="KEGG" id="acep:105622067"/>
<dbReference type="Proteomes" id="UP000005205">
    <property type="component" value="Unassembled WGS sequence"/>
</dbReference>
<dbReference type="OrthoDB" id="8185860at2759"/>
<reference evidence="12" key="1">
    <citation type="journal article" date="2011" name="PLoS Genet.">
        <title>The genome sequence of the leaf-cutter ant Atta cephalotes reveals insights into its obligate symbiotic lifestyle.</title>
        <authorList>
            <person name="Suen G."/>
            <person name="Teiling C."/>
            <person name="Li L."/>
            <person name="Holt C."/>
            <person name="Abouheif E."/>
            <person name="Bornberg-Bauer E."/>
            <person name="Bouffard P."/>
            <person name="Caldera E.J."/>
            <person name="Cash E."/>
            <person name="Cavanaugh A."/>
            <person name="Denas O."/>
            <person name="Elhaik E."/>
            <person name="Fave M.J."/>
            <person name="Gadau J."/>
            <person name="Gibson J.D."/>
            <person name="Graur D."/>
            <person name="Grubbs K.J."/>
            <person name="Hagen D.E."/>
            <person name="Harkins T.T."/>
            <person name="Helmkampf M."/>
            <person name="Hu H."/>
            <person name="Johnson B.R."/>
            <person name="Kim J."/>
            <person name="Marsh S.E."/>
            <person name="Moeller J.A."/>
            <person name="Munoz-Torres M.C."/>
            <person name="Murphy M.C."/>
            <person name="Naughton M.C."/>
            <person name="Nigam S."/>
            <person name="Overson R."/>
            <person name="Rajakumar R."/>
            <person name="Reese J.T."/>
            <person name="Scott J.J."/>
            <person name="Smith C.R."/>
            <person name="Tao S."/>
            <person name="Tsutsui N.D."/>
            <person name="Viljakainen L."/>
            <person name="Wissler L."/>
            <person name="Yandell M.D."/>
            <person name="Zimmer F."/>
            <person name="Taylor J."/>
            <person name="Slater S.C."/>
            <person name="Clifton S.W."/>
            <person name="Warren W.C."/>
            <person name="Elsik C.G."/>
            <person name="Smith C.D."/>
            <person name="Weinstock G.M."/>
            <person name="Gerardo N.M."/>
            <person name="Currie C.R."/>
        </authorList>
    </citation>
    <scope>NUCLEOTIDE SEQUENCE [LARGE SCALE GENOMIC DNA]</scope>
</reference>
<dbReference type="AlphaFoldDB" id="A0A158NMY4"/>
<dbReference type="EnsemblMetazoa" id="XM_012203502.1">
    <property type="protein sequence ID" value="XP_012058892.1"/>
    <property type="gene ID" value="LOC105622067"/>
</dbReference>
<evidence type="ECO:0000256" key="10">
    <source>
        <dbReference type="SAM" id="Phobius"/>
    </source>
</evidence>
<evidence type="ECO:0000256" key="9">
    <source>
        <dbReference type="ARBA" id="ARBA00023224"/>
    </source>
</evidence>
<keyword evidence="2" id="KW-1003">Cell membrane</keyword>
<evidence type="ECO:0008006" key="13">
    <source>
        <dbReference type="Google" id="ProtNLM"/>
    </source>
</evidence>
<proteinExistence type="predicted"/>
<evidence type="ECO:0000256" key="6">
    <source>
        <dbReference type="ARBA" id="ARBA00022989"/>
    </source>
</evidence>
<keyword evidence="5" id="KW-0552">Olfaction</keyword>
<evidence type="ECO:0000313" key="12">
    <source>
        <dbReference type="Proteomes" id="UP000005205"/>
    </source>
</evidence>
<keyword evidence="7 10" id="KW-0472">Membrane</keyword>
<dbReference type="InParanoid" id="A0A158NMY4"/>
<evidence type="ECO:0000256" key="3">
    <source>
        <dbReference type="ARBA" id="ARBA00022606"/>
    </source>
</evidence>
<dbReference type="GO" id="GO:0005549">
    <property type="term" value="F:odorant binding"/>
    <property type="evidence" value="ECO:0007669"/>
    <property type="project" value="InterPro"/>
</dbReference>
<dbReference type="GO" id="GO:0004984">
    <property type="term" value="F:olfactory receptor activity"/>
    <property type="evidence" value="ECO:0007669"/>
    <property type="project" value="InterPro"/>
</dbReference>
<gene>
    <name evidence="11" type="primary">105622067</name>
</gene>
<dbReference type="eggNOG" id="ENOG502T92Y">
    <property type="taxonomic scope" value="Eukaryota"/>
</dbReference>
<dbReference type="InterPro" id="IPR004117">
    <property type="entry name" value="7tm6_olfct_rcpt"/>
</dbReference>
<name>A0A158NMY4_ATTCE</name>
<dbReference type="PANTHER" id="PTHR21137">
    <property type="entry name" value="ODORANT RECEPTOR"/>
    <property type="match status" value="1"/>
</dbReference>
<evidence type="ECO:0000256" key="5">
    <source>
        <dbReference type="ARBA" id="ARBA00022725"/>
    </source>
</evidence>
<comment type="subcellular location">
    <subcellularLocation>
        <location evidence="1">Cell membrane</location>
        <topology evidence="1">Multi-pass membrane protein</topology>
    </subcellularLocation>
</comment>
<protein>
    <recommendedName>
        <fullName evidence="13">Odorant receptor</fullName>
    </recommendedName>
</protein>
<evidence type="ECO:0000313" key="11">
    <source>
        <dbReference type="EnsemblMetazoa" id="XP_012058892.1"/>
    </source>
</evidence>
<accession>A0A158NMY4</accession>